<evidence type="ECO:0000313" key="2">
    <source>
        <dbReference type="EMBL" id="GIX90661.1"/>
    </source>
</evidence>
<comment type="caution">
    <text evidence="2">The sequence shown here is derived from an EMBL/GenBank/DDBJ whole genome shotgun (WGS) entry which is preliminary data.</text>
</comment>
<protein>
    <submittedName>
        <fullName evidence="2">Uncharacterized protein</fullName>
    </submittedName>
</protein>
<feature type="transmembrane region" description="Helical" evidence="1">
    <location>
        <begin position="42"/>
        <end position="60"/>
    </location>
</feature>
<keyword evidence="1" id="KW-0812">Transmembrane</keyword>
<evidence type="ECO:0000256" key="1">
    <source>
        <dbReference type="SAM" id="Phobius"/>
    </source>
</evidence>
<dbReference type="Proteomes" id="UP001054945">
    <property type="component" value="Unassembled WGS sequence"/>
</dbReference>
<evidence type="ECO:0000313" key="3">
    <source>
        <dbReference type="Proteomes" id="UP001054945"/>
    </source>
</evidence>
<proteinExistence type="predicted"/>
<dbReference type="EMBL" id="BPLR01021520">
    <property type="protein sequence ID" value="GIX90661.1"/>
    <property type="molecule type" value="Genomic_DNA"/>
</dbReference>
<keyword evidence="3" id="KW-1185">Reference proteome</keyword>
<keyword evidence="1" id="KW-1133">Transmembrane helix</keyword>
<accession>A0AAV4P0W8</accession>
<gene>
    <name evidence="2" type="ORF">CEXT_373941</name>
</gene>
<organism evidence="2 3">
    <name type="scientific">Caerostris extrusa</name>
    <name type="common">Bark spider</name>
    <name type="synonym">Caerostris bankana</name>
    <dbReference type="NCBI Taxonomy" id="172846"/>
    <lineage>
        <taxon>Eukaryota</taxon>
        <taxon>Metazoa</taxon>
        <taxon>Ecdysozoa</taxon>
        <taxon>Arthropoda</taxon>
        <taxon>Chelicerata</taxon>
        <taxon>Arachnida</taxon>
        <taxon>Araneae</taxon>
        <taxon>Araneomorphae</taxon>
        <taxon>Entelegynae</taxon>
        <taxon>Araneoidea</taxon>
        <taxon>Araneidae</taxon>
        <taxon>Caerostris</taxon>
    </lineage>
</organism>
<dbReference type="AlphaFoldDB" id="A0AAV4P0W8"/>
<feature type="transmembrane region" description="Helical" evidence="1">
    <location>
        <begin position="9"/>
        <end position="30"/>
    </location>
</feature>
<reference evidence="2 3" key="1">
    <citation type="submission" date="2021-06" db="EMBL/GenBank/DDBJ databases">
        <title>Caerostris extrusa draft genome.</title>
        <authorList>
            <person name="Kono N."/>
            <person name="Arakawa K."/>
        </authorList>
    </citation>
    <scope>NUCLEOTIDE SEQUENCE [LARGE SCALE GENOMIC DNA]</scope>
</reference>
<sequence length="75" mass="9077">MAIECNDQWLWRCWSVFAMEILVSIGYEYWLRILIGIGCEDIGKFFIFITFVQALSITHIEHRYVFRRLLPDFEL</sequence>
<name>A0AAV4P0W8_CAEEX</name>
<keyword evidence="1" id="KW-0472">Membrane</keyword>